<evidence type="ECO:0000313" key="4">
    <source>
        <dbReference type="Proteomes" id="UP000703269"/>
    </source>
</evidence>
<dbReference type="PROSITE" id="PS50048">
    <property type="entry name" value="ZN2_CY6_FUNGAL_2"/>
    <property type="match status" value="1"/>
</dbReference>
<evidence type="ECO:0000259" key="2">
    <source>
        <dbReference type="PROSITE" id="PS50048"/>
    </source>
</evidence>
<accession>A0A9P3G6D1</accession>
<feature type="domain" description="Zn(2)-C6 fungal-type" evidence="2">
    <location>
        <begin position="329"/>
        <end position="364"/>
    </location>
</feature>
<dbReference type="Gene3D" id="4.10.240.10">
    <property type="entry name" value="Zn(2)-C6 fungal-type DNA-binding domain"/>
    <property type="match status" value="1"/>
</dbReference>
<evidence type="ECO:0000313" key="3">
    <source>
        <dbReference type="EMBL" id="GJE90093.1"/>
    </source>
</evidence>
<organism evidence="3 4">
    <name type="scientific">Phanerochaete sordida</name>
    <dbReference type="NCBI Taxonomy" id="48140"/>
    <lineage>
        <taxon>Eukaryota</taxon>
        <taxon>Fungi</taxon>
        <taxon>Dikarya</taxon>
        <taxon>Basidiomycota</taxon>
        <taxon>Agaricomycotina</taxon>
        <taxon>Agaricomycetes</taxon>
        <taxon>Polyporales</taxon>
        <taxon>Phanerochaetaceae</taxon>
        <taxon>Phanerochaete</taxon>
    </lineage>
</organism>
<dbReference type="SMART" id="SM00066">
    <property type="entry name" value="GAL4"/>
    <property type="match status" value="1"/>
</dbReference>
<feature type="region of interest" description="Disordered" evidence="1">
    <location>
        <begin position="133"/>
        <end position="159"/>
    </location>
</feature>
<dbReference type="AlphaFoldDB" id="A0A9P3G6D1"/>
<dbReference type="GO" id="GO:0008270">
    <property type="term" value="F:zinc ion binding"/>
    <property type="evidence" value="ECO:0007669"/>
    <property type="project" value="InterPro"/>
</dbReference>
<dbReference type="SUPFAM" id="SSF57701">
    <property type="entry name" value="Zn2/Cys6 DNA-binding domain"/>
    <property type="match status" value="1"/>
</dbReference>
<dbReference type="InterPro" id="IPR001138">
    <property type="entry name" value="Zn2Cys6_DnaBD"/>
</dbReference>
<dbReference type="CDD" id="cd00067">
    <property type="entry name" value="GAL4"/>
    <property type="match status" value="1"/>
</dbReference>
<protein>
    <submittedName>
        <fullName evidence="3">Zn(II)2Cys6 transcription factor</fullName>
    </submittedName>
</protein>
<comment type="caution">
    <text evidence="3">The sequence shown here is derived from an EMBL/GenBank/DDBJ whole genome shotgun (WGS) entry which is preliminary data.</text>
</comment>
<reference evidence="3 4" key="1">
    <citation type="submission" date="2021-08" db="EMBL/GenBank/DDBJ databases">
        <title>Draft Genome Sequence of Phanerochaete sordida strain YK-624.</title>
        <authorList>
            <person name="Mori T."/>
            <person name="Dohra H."/>
            <person name="Suzuki T."/>
            <person name="Kawagishi H."/>
            <person name="Hirai H."/>
        </authorList>
    </citation>
    <scope>NUCLEOTIDE SEQUENCE [LARGE SCALE GENOMIC DNA]</scope>
    <source>
        <strain evidence="3 4">YK-624</strain>
    </source>
</reference>
<feature type="compositionally biased region" description="Polar residues" evidence="1">
    <location>
        <begin position="134"/>
        <end position="144"/>
    </location>
</feature>
<sequence>MASSSAPPSPLYDHDPRGMQPHFQYPYAVAQPYSAEPAAYSPDGPYYYAAADQPSANSLEHAHDVSAARLAYNQVSASHQLYGDAASPGVIPFAGEYISQPTDEHWDKGADGAHAYASAVQLLPVFYESGEVSPASTDDSSGTFYGSPHASDDGRLVDEHGCGEPQAHACHAPFSGYEYASDAGYPRGVITAEQYSYPAGQDGVHAGAYEVASQHPAAPMHFAPRGFADRPQPGDGHHSAYTAAAHMKPPARTESPMAHLPYQEPEAYYYPAYPYSPVEQPQPLYPTSHYSGALHQPLPGPYTEATIAIPARRSPPLIEDTPKKPLTLACLFCRKRKIACGSPPPGKKDRTCNQCARRNLRCEYPVNSRRGTRQREAEAALYSASTGYGH</sequence>
<dbReference type="PROSITE" id="PS00463">
    <property type="entry name" value="ZN2_CY6_FUNGAL_1"/>
    <property type="match status" value="1"/>
</dbReference>
<keyword evidence="4" id="KW-1185">Reference proteome</keyword>
<dbReference type="Proteomes" id="UP000703269">
    <property type="component" value="Unassembled WGS sequence"/>
</dbReference>
<gene>
    <name evidence="3" type="ORF">PsYK624_062160</name>
</gene>
<name>A0A9P3G6D1_9APHY</name>
<proteinExistence type="predicted"/>
<dbReference type="GO" id="GO:0000981">
    <property type="term" value="F:DNA-binding transcription factor activity, RNA polymerase II-specific"/>
    <property type="evidence" value="ECO:0007669"/>
    <property type="project" value="InterPro"/>
</dbReference>
<feature type="compositionally biased region" description="Basic and acidic residues" evidence="1">
    <location>
        <begin position="150"/>
        <end position="159"/>
    </location>
</feature>
<dbReference type="EMBL" id="BPQB01000015">
    <property type="protein sequence ID" value="GJE90093.1"/>
    <property type="molecule type" value="Genomic_DNA"/>
</dbReference>
<dbReference type="OrthoDB" id="39175at2759"/>
<dbReference type="InterPro" id="IPR036864">
    <property type="entry name" value="Zn2-C6_fun-type_DNA-bd_sf"/>
</dbReference>
<evidence type="ECO:0000256" key="1">
    <source>
        <dbReference type="SAM" id="MobiDB-lite"/>
    </source>
</evidence>
<dbReference type="Pfam" id="PF00172">
    <property type="entry name" value="Zn_clus"/>
    <property type="match status" value="1"/>
</dbReference>